<dbReference type="OrthoDB" id="764584at2759"/>
<comment type="caution">
    <text evidence="1">The sequence shown here is derived from an EMBL/GenBank/DDBJ whole genome shotgun (WGS) entry which is preliminary data.</text>
</comment>
<sequence>MERYWRRRKYHRLRSGVANKDNAKISVTERSHRPKFWKIKVTPKLRLLKNGSSAIMLLKRLRDAYVEMMFCFAGRVVQLNTGNVHLVKKTNTPQFSA</sequence>
<gene>
    <name evidence="1" type="ORF">FNV43_RR21367</name>
</gene>
<organism evidence="1 2">
    <name type="scientific">Rhamnella rubrinervis</name>
    <dbReference type="NCBI Taxonomy" id="2594499"/>
    <lineage>
        <taxon>Eukaryota</taxon>
        <taxon>Viridiplantae</taxon>
        <taxon>Streptophyta</taxon>
        <taxon>Embryophyta</taxon>
        <taxon>Tracheophyta</taxon>
        <taxon>Spermatophyta</taxon>
        <taxon>Magnoliopsida</taxon>
        <taxon>eudicotyledons</taxon>
        <taxon>Gunneridae</taxon>
        <taxon>Pentapetalae</taxon>
        <taxon>rosids</taxon>
        <taxon>fabids</taxon>
        <taxon>Rosales</taxon>
        <taxon>Rhamnaceae</taxon>
        <taxon>rhamnoid group</taxon>
        <taxon>Rhamneae</taxon>
        <taxon>Rhamnella</taxon>
    </lineage>
</organism>
<dbReference type="AlphaFoldDB" id="A0A8K0E300"/>
<proteinExistence type="predicted"/>
<dbReference type="PANTHER" id="PTHR33702:SF22">
    <property type="match status" value="1"/>
</dbReference>
<protein>
    <submittedName>
        <fullName evidence="1">Uncharacterized protein</fullName>
    </submittedName>
</protein>
<accession>A0A8K0E300</accession>
<keyword evidence="2" id="KW-1185">Reference proteome</keyword>
<dbReference type="Proteomes" id="UP000796880">
    <property type="component" value="Unassembled WGS sequence"/>
</dbReference>
<name>A0A8K0E300_9ROSA</name>
<dbReference type="PANTHER" id="PTHR33702">
    <property type="entry name" value="BNAA09G40010D PROTEIN"/>
    <property type="match status" value="1"/>
</dbReference>
<evidence type="ECO:0000313" key="1">
    <source>
        <dbReference type="EMBL" id="KAF3438604.1"/>
    </source>
</evidence>
<evidence type="ECO:0000313" key="2">
    <source>
        <dbReference type="Proteomes" id="UP000796880"/>
    </source>
</evidence>
<dbReference type="EMBL" id="VOIH02000009">
    <property type="protein sequence ID" value="KAF3438604.1"/>
    <property type="molecule type" value="Genomic_DNA"/>
</dbReference>
<reference evidence="1" key="1">
    <citation type="submission" date="2020-03" db="EMBL/GenBank/DDBJ databases">
        <title>A high-quality chromosome-level genome assembly of a woody plant with both climbing and erect habits, Rhamnella rubrinervis.</title>
        <authorList>
            <person name="Lu Z."/>
            <person name="Yang Y."/>
            <person name="Zhu X."/>
            <person name="Sun Y."/>
        </authorList>
    </citation>
    <scope>NUCLEOTIDE SEQUENCE</scope>
    <source>
        <strain evidence="1">BYM</strain>
        <tissue evidence="1">Leaf</tissue>
    </source>
</reference>